<dbReference type="InterPro" id="IPR023120">
    <property type="entry name" value="WHTH_transcript_rep_HrcA_IDD"/>
</dbReference>
<evidence type="ECO:0000259" key="7">
    <source>
        <dbReference type="Pfam" id="PF08220"/>
    </source>
</evidence>
<dbReference type="Pfam" id="PF01628">
    <property type="entry name" value="HrcA"/>
    <property type="match status" value="1"/>
</dbReference>
<accession>A0A7L6MZX8</accession>
<dbReference type="InterPro" id="IPR002571">
    <property type="entry name" value="HrcA"/>
</dbReference>
<dbReference type="RefSeq" id="WP_312032030.1">
    <property type="nucleotide sequence ID" value="NZ_CP051151.1"/>
</dbReference>
<dbReference type="GO" id="GO:0003677">
    <property type="term" value="F:DNA binding"/>
    <property type="evidence" value="ECO:0007669"/>
    <property type="project" value="InterPro"/>
</dbReference>
<proteinExistence type="inferred from homology"/>
<dbReference type="SUPFAM" id="SSF46785">
    <property type="entry name" value="Winged helix' DNA-binding domain"/>
    <property type="match status" value="1"/>
</dbReference>
<dbReference type="AlphaFoldDB" id="A0A7L6MZX8"/>
<dbReference type="InterPro" id="IPR021153">
    <property type="entry name" value="HrcA_C"/>
</dbReference>
<keyword evidence="9" id="KW-1185">Reference proteome</keyword>
<evidence type="ECO:0000259" key="6">
    <source>
        <dbReference type="Pfam" id="PF01628"/>
    </source>
</evidence>
<dbReference type="GO" id="GO:0045892">
    <property type="term" value="P:negative regulation of DNA-templated transcription"/>
    <property type="evidence" value="ECO:0007669"/>
    <property type="project" value="UniProtKB-UniRule"/>
</dbReference>
<evidence type="ECO:0000256" key="2">
    <source>
        <dbReference type="ARBA" id="ARBA00023015"/>
    </source>
</evidence>
<gene>
    <name evidence="5 8" type="primary">hrcA</name>
    <name evidence="8" type="ORF">HF295_01235</name>
</gene>
<dbReference type="InterPro" id="IPR029016">
    <property type="entry name" value="GAF-like_dom_sf"/>
</dbReference>
<evidence type="ECO:0000313" key="9">
    <source>
        <dbReference type="Proteomes" id="UP000512167"/>
    </source>
</evidence>
<keyword evidence="2 5" id="KW-0805">Transcription regulation</keyword>
<feature type="domain" description="Heat-inducible transcription repressor HrcA C-terminal" evidence="6">
    <location>
        <begin position="103"/>
        <end position="319"/>
    </location>
</feature>
<dbReference type="InterPro" id="IPR001034">
    <property type="entry name" value="DeoR_HTH"/>
</dbReference>
<sequence>MTERQEKILKLIVDEYVKSAEPVGSKSLSELLNVSSATIRNEMSVLEDEGYIEKTHTSSGRIPSEKGYRYYIETVAKTIEDDTDGFFEFEQIFANKEAERDIIIKEAINLLSEATNCTAISLGPNAYHSKVKKVQMVQLSPTHGLILVITNYGYVESKEITLDERMDVEELTKVIDLLNELLKDTPISKVSEKLHYEIEHNQIKELLKYRETIVESFIEAFSKFAQSRYYLTGSSNMLYQPEFNDIDKLREFISTIENKEIFKIVDTEEEGISVKIGTENQITSLNDITVISSTYDTIDGEKGTVSLVGPKRMDYRKAIPLIKYIAKHIQKLYEEES</sequence>
<keyword evidence="3 5" id="KW-0346">Stress response</keyword>
<dbReference type="PANTHER" id="PTHR34824">
    <property type="entry name" value="HEAT-INDUCIBLE TRANSCRIPTION REPRESSOR HRCA"/>
    <property type="match status" value="1"/>
</dbReference>
<keyword evidence="4 5" id="KW-0804">Transcription</keyword>
<dbReference type="Gene3D" id="3.30.390.60">
    <property type="entry name" value="Heat-inducible transcription repressor hrca homolog, domain 3"/>
    <property type="match status" value="1"/>
</dbReference>
<dbReference type="PIRSF" id="PIRSF005485">
    <property type="entry name" value="HrcA"/>
    <property type="match status" value="1"/>
</dbReference>
<dbReference type="NCBIfam" id="TIGR00331">
    <property type="entry name" value="hrcA"/>
    <property type="match status" value="1"/>
</dbReference>
<keyword evidence="1 5" id="KW-0678">Repressor</keyword>
<evidence type="ECO:0000256" key="3">
    <source>
        <dbReference type="ARBA" id="ARBA00023016"/>
    </source>
</evidence>
<reference evidence="8 9" key="1">
    <citation type="submission" date="2020-04" db="EMBL/GenBank/DDBJ databases">
        <authorList>
            <person name="Zheng R.K."/>
            <person name="Sun C.M."/>
        </authorList>
    </citation>
    <scope>NUCLEOTIDE SEQUENCE [LARGE SCALE GENOMIC DNA]</scope>
    <source>
        <strain evidence="9">zrk29</strain>
    </source>
</reference>
<dbReference type="SUPFAM" id="SSF55781">
    <property type="entry name" value="GAF domain-like"/>
    <property type="match status" value="1"/>
</dbReference>
<evidence type="ECO:0000256" key="4">
    <source>
        <dbReference type="ARBA" id="ARBA00023163"/>
    </source>
</evidence>
<comment type="function">
    <text evidence="5">Negative regulator of class I heat shock genes (grpE-dnaK-dnaJ and groELS operons). Prevents heat-shock induction of these operons.</text>
</comment>
<dbReference type="EMBL" id="CP051151">
    <property type="protein sequence ID" value="QLY39556.1"/>
    <property type="molecule type" value="Genomic_DNA"/>
</dbReference>
<organism evidence="8 9">
    <name type="scientific">Hujiaoplasma nucleasis</name>
    <dbReference type="NCBI Taxonomy" id="2725268"/>
    <lineage>
        <taxon>Bacteria</taxon>
        <taxon>Bacillati</taxon>
        <taxon>Mycoplasmatota</taxon>
        <taxon>Mollicutes</taxon>
        <taxon>Candidatus Izemoplasmatales</taxon>
        <taxon>Hujiaoplasmataceae</taxon>
        <taxon>Hujiaoplasma</taxon>
    </lineage>
</organism>
<dbReference type="PANTHER" id="PTHR34824:SF1">
    <property type="entry name" value="HEAT-INDUCIBLE TRANSCRIPTION REPRESSOR HRCA"/>
    <property type="match status" value="1"/>
</dbReference>
<evidence type="ECO:0000313" key="8">
    <source>
        <dbReference type="EMBL" id="QLY39556.1"/>
    </source>
</evidence>
<name>A0A7L6MZX8_9MOLU</name>
<dbReference type="Gene3D" id="1.10.10.10">
    <property type="entry name" value="Winged helix-like DNA-binding domain superfamily/Winged helix DNA-binding domain"/>
    <property type="match status" value="1"/>
</dbReference>
<dbReference type="HAMAP" id="MF_00081">
    <property type="entry name" value="HrcA"/>
    <property type="match status" value="1"/>
</dbReference>
<dbReference type="InterPro" id="IPR036390">
    <property type="entry name" value="WH_DNA-bd_sf"/>
</dbReference>
<evidence type="ECO:0000256" key="1">
    <source>
        <dbReference type="ARBA" id="ARBA00022491"/>
    </source>
</evidence>
<dbReference type="Proteomes" id="UP000512167">
    <property type="component" value="Chromosome"/>
</dbReference>
<dbReference type="KEGG" id="tbk:HF295_01235"/>
<dbReference type="GO" id="GO:0003700">
    <property type="term" value="F:DNA-binding transcription factor activity"/>
    <property type="evidence" value="ECO:0007669"/>
    <property type="project" value="InterPro"/>
</dbReference>
<evidence type="ECO:0000256" key="5">
    <source>
        <dbReference type="HAMAP-Rule" id="MF_00081"/>
    </source>
</evidence>
<feature type="domain" description="HTH deoR-type" evidence="7">
    <location>
        <begin position="15"/>
        <end position="56"/>
    </location>
</feature>
<dbReference type="Pfam" id="PF08220">
    <property type="entry name" value="HTH_DeoR"/>
    <property type="match status" value="1"/>
</dbReference>
<protein>
    <recommendedName>
        <fullName evidence="5">Heat-inducible transcription repressor HrcA</fullName>
    </recommendedName>
</protein>
<dbReference type="Gene3D" id="3.30.450.40">
    <property type="match status" value="1"/>
</dbReference>
<comment type="similarity">
    <text evidence="5">Belongs to the HrcA family.</text>
</comment>
<dbReference type="InterPro" id="IPR036388">
    <property type="entry name" value="WH-like_DNA-bd_sf"/>
</dbReference>